<evidence type="ECO:0000256" key="8">
    <source>
        <dbReference type="ARBA" id="ARBA00023002"/>
    </source>
</evidence>
<comment type="cofactor">
    <cofactor evidence="1 12">
        <name>heme</name>
        <dbReference type="ChEBI" id="CHEBI:30413"/>
    </cofactor>
</comment>
<keyword evidence="11 14" id="KW-0472">Membrane</keyword>
<feature type="binding site" description="axial binding residue" evidence="12">
    <location>
        <position position="464"/>
    </location>
    <ligand>
        <name>heme</name>
        <dbReference type="ChEBI" id="CHEBI:30413"/>
    </ligand>
    <ligandPart>
        <name>Fe</name>
        <dbReference type="ChEBI" id="CHEBI:18248"/>
    </ligandPart>
</feature>
<organism evidence="15 16">
    <name type="scientific">Polytolypa hystricis (strain UAMH7299)</name>
    <dbReference type="NCBI Taxonomy" id="1447883"/>
    <lineage>
        <taxon>Eukaryota</taxon>
        <taxon>Fungi</taxon>
        <taxon>Dikarya</taxon>
        <taxon>Ascomycota</taxon>
        <taxon>Pezizomycotina</taxon>
        <taxon>Eurotiomycetes</taxon>
        <taxon>Eurotiomycetidae</taxon>
        <taxon>Onygenales</taxon>
        <taxon>Onygenales incertae sedis</taxon>
        <taxon>Polytolypa</taxon>
    </lineage>
</organism>
<dbReference type="GO" id="GO:0016705">
    <property type="term" value="F:oxidoreductase activity, acting on paired donors, with incorporation or reduction of molecular oxygen"/>
    <property type="evidence" value="ECO:0007669"/>
    <property type="project" value="InterPro"/>
</dbReference>
<dbReference type="FunFam" id="1.10.630.10:FF:000059">
    <property type="entry name" value="Cytochrome P450 monooxygenase"/>
    <property type="match status" value="1"/>
</dbReference>
<dbReference type="GO" id="GO:0005506">
    <property type="term" value="F:iron ion binding"/>
    <property type="evidence" value="ECO:0007669"/>
    <property type="project" value="InterPro"/>
</dbReference>
<feature type="transmembrane region" description="Helical" evidence="14">
    <location>
        <begin position="20"/>
        <end position="38"/>
    </location>
</feature>
<dbReference type="PRINTS" id="PR00465">
    <property type="entry name" value="EP450IV"/>
</dbReference>
<gene>
    <name evidence="15" type="ORF">AJ80_03554</name>
</gene>
<evidence type="ECO:0000256" key="12">
    <source>
        <dbReference type="PIRSR" id="PIRSR602403-1"/>
    </source>
</evidence>
<keyword evidence="9 12" id="KW-0408">Iron</keyword>
<dbReference type="GO" id="GO:0004497">
    <property type="term" value="F:monooxygenase activity"/>
    <property type="evidence" value="ECO:0007669"/>
    <property type="project" value="UniProtKB-KW"/>
</dbReference>
<keyword evidence="10 13" id="KW-0503">Monooxygenase</keyword>
<dbReference type="Gene3D" id="1.10.630.10">
    <property type="entry name" value="Cytochrome P450"/>
    <property type="match status" value="1"/>
</dbReference>
<keyword evidence="7 14" id="KW-1133">Transmembrane helix</keyword>
<dbReference type="Pfam" id="PF00067">
    <property type="entry name" value="p450"/>
    <property type="match status" value="1"/>
</dbReference>
<evidence type="ECO:0000256" key="5">
    <source>
        <dbReference type="ARBA" id="ARBA00022692"/>
    </source>
</evidence>
<evidence type="ECO:0000256" key="1">
    <source>
        <dbReference type="ARBA" id="ARBA00001971"/>
    </source>
</evidence>
<name>A0A2B7YH61_POLH7</name>
<dbReference type="STRING" id="1447883.A0A2B7YH61"/>
<evidence type="ECO:0000256" key="9">
    <source>
        <dbReference type="ARBA" id="ARBA00023004"/>
    </source>
</evidence>
<keyword evidence="8 13" id="KW-0560">Oxidoreductase</keyword>
<dbReference type="EMBL" id="PDNA01000040">
    <property type="protein sequence ID" value="PGH20409.1"/>
    <property type="molecule type" value="Genomic_DNA"/>
</dbReference>
<evidence type="ECO:0000313" key="16">
    <source>
        <dbReference type="Proteomes" id="UP000224634"/>
    </source>
</evidence>
<dbReference type="GO" id="GO:0016020">
    <property type="term" value="C:membrane"/>
    <property type="evidence" value="ECO:0007669"/>
    <property type="project" value="UniProtKB-SubCell"/>
</dbReference>
<dbReference type="SUPFAM" id="SSF48264">
    <property type="entry name" value="Cytochrome P450"/>
    <property type="match status" value="1"/>
</dbReference>
<dbReference type="PANTHER" id="PTHR46206:SF2">
    <property type="entry name" value="CYTOCHROME P450 MONOOXYGENASE AUSG-RELATED"/>
    <property type="match status" value="1"/>
</dbReference>
<comment type="subcellular location">
    <subcellularLocation>
        <location evidence="2">Membrane</location>
        <topology evidence="2">Single-pass membrane protein</topology>
    </subcellularLocation>
</comment>
<keyword evidence="4 12" id="KW-0349">Heme</keyword>
<evidence type="ECO:0000256" key="3">
    <source>
        <dbReference type="ARBA" id="ARBA00010617"/>
    </source>
</evidence>
<dbReference type="InterPro" id="IPR002403">
    <property type="entry name" value="Cyt_P450_E_grp-IV"/>
</dbReference>
<evidence type="ECO:0000256" key="13">
    <source>
        <dbReference type="RuleBase" id="RU000461"/>
    </source>
</evidence>
<accession>A0A2B7YH61</accession>
<dbReference type="AlphaFoldDB" id="A0A2B7YH61"/>
<keyword evidence="6 12" id="KW-0479">Metal-binding</keyword>
<dbReference type="Proteomes" id="UP000224634">
    <property type="component" value="Unassembled WGS sequence"/>
</dbReference>
<proteinExistence type="inferred from homology"/>
<evidence type="ECO:0000256" key="4">
    <source>
        <dbReference type="ARBA" id="ARBA00022617"/>
    </source>
</evidence>
<sequence>MASLESKTAELGEGMIMSHFPSITYLVAVFMLYLIYALQRPKAKDSILLNPTKWFEISESRIKNDFVANARKLVRDGYAAVGKNKPFRILTNNGELTMLPHKYVDEVRNDTRFDFKHMISKEFHGHLPGFEGFQQSTCNSDLVKGVVIKYLTTYLNKVTKPLADEAVESFRDILTDSKEWHSIGLRSEIVRIVARLSSKVFLGDELCHDERWLQITVDYAVTVFRAADALSMYPYYLRPIVHWFVPLCREARKNVKEARGLIKEVLEKRQAQKAALEAQGKKVKNSNDAIDWFEDSAKGMHYDPAIAQLQISMAAIHTTSDLATQVILDLARNPDIIEPLRQEIVKCLTEGGWKKTSLYNLKLMDSVIKESQRVKPIASVALVRLVMEDVKFSDGTILPKGTKAGFSMDRMWDPSVHPDPERWDGYRFLNMRTDTDKNPSQANTAQLVSTCANHMAFGHGMHSCPGRFFAANEIKVFLCHFLLKYDFRLVEGAAEPRVWETGFSMNADPLANIEVRRRKEEMDLDGLEAQV</sequence>
<evidence type="ECO:0000256" key="14">
    <source>
        <dbReference type="SAM" id="Phobius"/>
    </source>
</evidence>
<dbReference type="OrthoDB" id="1844152at2759"/>
<evidence type="ECO:0000256" key="7">
    <source>
        <dbReference type="ARBA" id="ARBA00022989"/>
    </source>
</evidence>
<comment type="similarity">
    <text evidence="3 13">Belongs to the cytochrome P450 family.</text>
</comment>
<dbReference type="PANTHER" id="PTHR46206">
    <property type="entry name" value="CYTOCHROME P450"/>
    <property type="match status" value="1"/>
</dbReference>
<keyword evidence="16" id="KW-1185">Reference proteome</keyword>
<dbReference type="CDD" id="cd11041">
    <property type="entry name" value="CYP503A1-like"/>
    <property type="match status" value="1"/>
</dbReference>
<evidence type="ECO:0000256" key="10">
    <source>
        <dbReference type="ARBA" id="ARBA00023033"/>
    </source>
</evidence>
<dbReference type="GO" id="GO:0019748">
    <property type="term" value="P:secondary metabolic process"/>
    <property type="evidence" value="ECO:0007669"/>
    <property type="project" value="UniProtKB-ARBA"/>
</dbReference>
<evidence type="ECO:0000313" key="15">
    <source>
        <dbReference type="EMBL" id="PGH20409.1"/>
    </source>
</evidence>
<keyword evidence="5 14" id="KW-0812">Transmembrane</keyword>
<evidence type="ECO:0000256" key="6">
    <source>
        <dbReference type="ARBA" id="ARBA00022723"/>
    </source>
</evidence>
<evidence type="ECO:0008006" key="17">
    <source>
        <dbReference type="Google" id="ProtNLM"/>
    </source>
</evidence>
<dbReference type="InterPro" id="IPR001128">
    <property type="entry name" value="Cyt_P450"/>
</dbReference>
<reference evidence="15 16" key="1">
    <citation type="submission" date="2017-10" db="EMBL/GenBank/DDBJ databases">
        <title>Comparative genomics in systemic dimorphic fungi from Ajellomycetaceae.</title>
        <authorList>
            <person name="Munoz J.F."/>
            <person name="Mcewen J.G."/>
            <person name="Clay O.K."/>
            <person name="Cuomo C.A."/>
        </authorList>
    </citation>
    <scope>NUCLEOTIDE SEQUENCE [LARGE SCALE GENOMIC DNA]</scope>
    <source>
        <strain evidence="15 16">UAMH7299</strain>
    </source>
</reference>
<comment type="caution">
    <text evidence="15">The sequence shown here is derived from an EMBL/GenBank/DDBJ whole genome shotgun (WGS) entry which is preliminary data.</text>
</comment>
<dbReference type="GO" id="GO:0020037">
    <property type="term" value="F:heme binding"/>
    <property type="evidence" value="ECO:0007669"/>
    <property type="project" value="InterPro"/>
</dbReference>
<evidence type="ECO:0000256" key="2">
    <source>
        <dbReference type="ARBA" id="ARBA00004167"/>
    </source>
</evidence>
<dbReference type="InterPro" id="IPR017972">
    <property type="entry name" value="Cyt_P450_CS"/>
</dbReference>
<dbReference type="InterPro" id="IPR036396">
    <property type="entry name" value="Cyt_P450_sf"/>
</dbReference>
<evidence type="ECO:0000256" key="11">
    <source>
        <dbReference type="ARBA" id="ARBA00023136"/>
    </source>
</evidence>
<dbReference type="PROSITE" id="PS00086">
    <property type="entry name" value="CYTOCHROME_P450"/>
    <property type="match status" value="1"/>
</dbReference>
<protein>
    <recommendedName>
        <fullName evidence="17">Cytochrome P450 monooxygenase</fullName>
    </recommendedName>
</protein>